<reference evidence="1 2" key="1">
    <citation type="submission" date="2018-06" db="EMBL/GenBank/DDBJ databases">
        <authorList>
            <consortium name="Pathogen Informatics"/>
            <person name="Doyle S."/>
        </authorList>
    </citation>
    <scope>NUCLEOTIDE SEQUENCE [LARGE SCALE GENOMIC DNA]</scope>
    <source>
        <strain evidence="1 2">NCTC13532</strain>
    </source>
</reference>
<dbReference type="RefSeq" id="WP_115619353.1">
    <property type="nucleotide sequence ID" value="NZ_UFVR01000004.1"/>
</dbReference>
<dbReference type="InterPro" id="IPR038026">
    <property type="entry name" value="MtlR-like_sf"/>
</dbReference>
<accession>A0A381FDD4</accession>
<dbReference type="Gene3D" id="1.20.120.330">
    <property type="entry name" value="Nucleotidyltransferases domain 2"/>
    <property type="match status" value="1"/>
</dbReference>
<dbReference type="EMBL" id="UFVR01000004">
    <property type="protein sequence ID" value="SUX44504.1"/>
    <property type="molecule type" value="Genomic_DNA"/>
</dbReference>
<evidence type="ECO:0000313" key="2">
    <source>
        <dbReference type="Proteomes" id="UP000254282"/>
    </source>
</evidence>
<name>A0A381FDD4_9FLAO</name>
<dbReference type="AlphaFoldDB" id="A0A381FDD4"/>
<dbReference type="Proteomes" id="UP000254282">
    <property type="component" value="Unassembled WGS sequence"/>
</dbReference>
<sequence>MEAQLNIEVRSRILEYSLFIEGSINDLLLLNLGIYNEKEKTRLFSNKGKLTFQNKIDLLFDIEVLSKEENSEFELLMNIRNKFLHDLECNSFNILFNEKIKDNGLQNRFKKFLEEGQSISDEEACKKACYSLFQKNIDTIKKKNSENIKSIENKNKLFQVQNEQIIYYIDFIQELLNKVSIATENAELENPKVAILGEYILKILEESVQKLNSESRTNIYEEFFNSNENIKAAFGIKGELKELPKWDDFNLKNNHKSSN</sequence>
<organism evidence="1 2">
    <name type="scientific">Chryseobacterium indoltheticum</name>
    <dbReference type="NCBI Taxonomy" id="254"/>
    <lineage>
        <taxon>Bacteria</taxon>
        <taxon>Pseudomonadati</taxon>
        <taxon>Bacteroidota</taxon>
        <taxon>Flavobacteriia</taxon>
        <taxon>Flavobacteriales</taxon>
        <taxon>Weeksellaceae</taxon>
        <taxon>Chryseobacterium group</taxon>
        <taxon>Chryseobacterium</taxon>
    </lineage>
</organism>
<evidence type="ECO:0000313" key="1">
    <source>
        <dbReference type="EMBL" id="SUX44504.1"/>
    </source>
</evidence>
<dbReference type="SUPFAM" id="SSF158668">
    <property type="entry name" value="MtlR-like"/>
    <property type="match status" value="1"/>
</dbReference>
<protein>
    <submittedName>
        <fullName evidence="1">Uncharacterized protein</fullName>
    </submittedName>
</protein>
<proteinExistence type="predicted"/>
<gene>
    <name evidence="1" type="ORF">NCTC13532_00840</name>
</gene>